<evidence type="ECO:0000313" key="2">
    <source>
        <dbReference type="Proteomes" id="UP000886653"/>
    </source>
</evidence>
<dbReference type="Proteomes" id="UP000886653">
    <property type="component" value="Unassembled WGS sequence"/>
</dbReference>
<evidence type="ECO:0000313" key="1">
    <source>
        <dbReference type="EMBL" id="KAG0151692.1"/>
    </source>
</evidence>
<gene>
    <name evidence="1" type="ORF">CROQUDRAFT_86309</name>
</gene>
<proteinExistence type="predicted"/>
<dbReference type="EMBL" id="MU167211">
    <property type="protein sequence ID" value="KAG0151692.1"/>
    <property type="molecule type" value="Genomic_DNA"/>
</dbReference>
<organism evidence="1 2">
    <name type="scientific">Cronartium quercuum f. sp. fusiforme G11</name>
    <dbReference type="NCBI Taxonomy" id="708437"/>
    <lineage>
        <taxon>Eukaryota</taxon>
        <taxon>Fungi</taxon>
        <taxon>Dikarya</taxon>
        <taxon>Basidiomycota</taxon>
        <taxon>Pucciniomycotina</taxon>
        <taxon>Pucciniomycetes</taxon>
        <taxon>Pucciniales</taxon>
        <taxon>Coleosporiaceae</taxon>
        <taxon>Cronartium</taxon>
    </lineage>
</organism>
<comment type="caution">
    <text evidence="1">The sequence shown here is derived from an EMBL/GenBank/DDBJ whole genome shotgun (WGS) entry which is preliminary data.</text>
</comment>
<name>A0A9P6NU62_9BASI</name>
<keyword evidence="2" id="KW-1185">Reference proteome</keyword>
<reference evidence="1" key="1">
    <citation type="submission" date="2013-11" db="EMBL/GenBank/DDBJ databases">
        <title>Genome sequence of the fusiform rust pathogen reveals effectors for host alternation and coevolution with pine.</title>
        <authorList>
            <consortium name="DOE Joint Genome Institute"/>
            <person name="Smith K."/>
            <person name="Pendleton A."/>
            <person name="Kubisiak T."/>
            <person name="Anderson C."/>
            <person name="Salamov A."/>
            <person name="Aerts A."/>
            <person name="Riley R."/>
            <person name="Clum A."/>
            <person name="Lindquist E."/>
            <person name="Ence D."/>
            <person name="Campbell M."/>
            <person name="Kronenberg Z."/>
            <person name="Feau N."/>
            <person name="Dhillon B."/>
            <person name="Hamelin R."/>
            <person name="Burleigh J."/>
            <person name="Smith J."/>
            <person name="Yandell M."/>
            <person name="Nelson C."/>
            <person name="Grigoriev I."/>
            <person name="Davis J."/>
        </authorList>
    </citation>
    <scope>NUCLEOTIDE SEQUENCE</scope>
    <source>
        <strain evidence="1">G11</strain>
    </source>
</reference>
<protein>
    <submittedName>
        <fullName evidence="1">Uncharacterized protein</fullName>
    </submittedName>
</protein>
<dbReference type="AlphaFoldDB" id="A0A9P6NU62"/>
<sequence>MTIRSSLLLTAFAGSNPTLGRYRGHKLDLINSFLQQYSQTCAFCLIVTFGPYEANERRISNEVEWGAKV</sequence>
<accession>A0A9P6NU62</accession>